<evidence type="ECO:0000256" key="1">
    <source>
        <dbReference type="ARBA" id="ARBA00008857"/>
    </source>
</evidence>
<keyword evidence="4" id="KW-0233">DNA recombination</keyword>
<evidence type="ECO:0000259" key="6">
    <source>
        <dbReference type="PROSITE" id="PS51898"/>
    </source>
</evidence>
<dbReference type="InterPro" id="IPR050090">
    <property type="entry name" value="Tyrosine_recombinase_XerCD"/>
</dbReference>
<name>A0ABW5X8Y9_9FLAO</name>
<dbReference type="Pfam" id="PF00589">
    <property type="entry name" value="Phage_integrase"/>
    <property type="match status" value="1"/>
</dbReference>
<evidence type="ECO:0000256" key="5">
    <source>
        <dbReference type="PROSITE-ProRule" id="PRU01248"/>
    </source>
</evidence>
<reference evidence="9" key="1">
    <citation type="journal article" date="2019" name="Int. J. Syst. Evol. Microbiol.">
        <title>The Global Catalogue of Microorganisms (GCM) 10K type strain sequencing project: providing services to taxonomists for standard genome sequencing and annotation.</title>
        <authorList>
            <consortium name="The Broad Institute Genomics Platform"/>
            <consortium name="The Broad Institute Genome Sequencing Center for Infectious Disease"/>
            <person name="Wu L."/>
            <person name="Ma J."/>
        </authorList>
    </citation>
    <scope>NUCLEOTIDE SEQUENCE [LARGE SCALE GENOMIC DNA]</scope>
    <source>
        <strain evidence="9">KCTC 52925</strain>
    </source>
</reference>
<dbReference type="Pfam" id="PF13102">
    <property type="entry name" value="Phage_int_SAM_5"/>
    <property type="match status" value="1"/>
</dbReference>
<evidence type="ECO:0000256" key="3">
    <source>
        <dbReference type="ARBA" id="ARBA00023125"/>
    </source>
</evidence>
<dbReference type="InterPro" id="IPR025269">
    <property type="entry name" value="SAM-like_dom"/>
</dbReference>
<keyword evidence="2" id="KW-0229">DNA integration</keyword>
<comment type="similarity">
    <text evidence="1">Belongs to the 'phage' integrase family.</text>
</comment>
<evidence type="ECO:0000256" key="4">
    <source>
        <dbReference type="ARBA" id="ARBA00023172"/>
    </source>
</evidence>
<evidence type="ECO:0000259" key="7">
    <source>
        <dbReference type="PROSITE" id="PS51900"/>
    </source>
</evidence>
<feature type="domain" description="Core-binding (CB)" evidence="7">
    <location>
        <begin position="126"/>
        <end position="210"/>
    </location>
</feature>
<dbReference type="Gene3D" id="1.10.150.130">
    <property type="match status" value="1"/>
</dbReference>
<protein>
    <submittedName>
        <fullName evidence="8">Tyrosine-type recombinase/integrase</fullName>
    </submittedName>
</protein>
<evidence type="ECO:0000313" key="9">
    <source>
        <dbReference type="Proteomes" id="UP001597438"/>
    </source>
</evidence>
<dbReference type="InterPro" id="IPR035386">
    <property type="entry name" value="Arm-DNA-bind_5"/>
</dbReference>
<organism evidence="8 9">
    <name type="scientific">Christiangramia antarctica</name>
    <dbReference type="NCBI Taxonomy" id="2058158"/>
    <lineage>
        <taxon>Bacteria</taxon>
        <taxon>Pseudomonadati</taxon>
        <taxon>Bacteroidota</taxon>
        <taxon>Flavobacteriia</taxon>
        <taxon>Flavobacteriales</taxon>
        <taxon>Flavobacteriaceae</taxon>
        <taxon>Christiangramia</taxon>
    </lineage>
</organism>
<dbReference type="PROSITE" id="PS51898">
    <property type="entry name" value="TYR_RECOMBINASE"/>
    <property type="match status" value="1"/>
</dbReference>
<dbReference type="Gene3D" id="1.10.443.10">
    <property type="entry name" value="Intergrase catalytic core"/>
    <property type="match status" value="1"/>
</dbReference>
<dbReference type="InterPro" id="IPR002104">
    <property type="entry name" value="Integrase_catalytic"/>
</dbReference>
<dbReference type="InterPro" id="IPR013762">
    <property type="entry name" value="Integrase-like_cat_sf"/>
</dbReference>
<dbReference type="SUPFAM" id="SSF56349">
    <property type="entry name" value="DNA breaking-rejoining enzymes"/>
    <property type="match status" value="1"/>
</dbReference>
<dbReference type="PROSITE" id="PS51900">
    <property type="entry name" value="CB"/>
    <property type="match status" value="1"/>
</dbReference>
<dbReference type="PANTHER" id="PTHR30349">
    <property type="entry name" value="PHAGE INTEGRASE-RELATED"/>
    <property type="match status" value="1"/>
</dbReference>
<dbReference type="Pfam" id="PF17293">
    <property type="entry name" value="Arm-DNA-bind_5"/>
    <property type="match status" value="1"/>
</dbReference>
<accession>A0ABW5X8Y9</accession>
<feature type="domain" description="Tyr recombinase" evidence="6">
    <location>
        <begin position="234"/>
        <end position="422"/>
    </location>
</feature>
<dbReference type="EMBL" id="JBHUOJ010000037">
    <property type="protein sequence ID" value="MFD2835023.1"/>
    <property type="molecule type" value="Genomic_DNA"/>
</dbReference>
<evidence type="ECO:0000256" key="2">
    <source>
        <dbReference type="ARBA" id="ARBA00022908"/>
    </source>
</evidence>
<comment type="caution">
    <text evidence="8">The sequence shown here is derived from an EMBL/GenBank/DDBJ whole genome shotgun (WGS) entry which is preliminary data.</text>
</comment>
<gene>
    <name evidence="8" type="ORF">ACFSYS_17170</name>
</gene>
<keyword evidence="9" id="KW-1185">Reference proteome</keyword>
<dbReference type="Proteomes" id="UP001597438">
    <property type="component" value="Unassembled WGS sequence"/>
</dbReference>
<dbReference type="InterPro" id="IPR010998">
    <property type="entry name" value="Integrase_recombinase_N"/>
</dbReference>
<evidence type="ECO:0000313" key="8">
    <source>
        <dbReference type="EMBL" id="MFD2835023.1"/>
    </source>
</evidence>
<dbReference type="RefSeq" id="WP_251740163.1">
    <property type="nucleotide sequence ID" value="NZ_JBHUOJ010000037.1"/>
</dbReference>
<dbReference type="PANTHER" id="PTHR30349:SF64">
    <property type="entry name" value="PROPHAGE INTEGRASE INTD-RELATED"/>
    <property type="match status" value="1"/>
</dbReference>
<proteinExistence type="inferred from homology"/>
<sequence length="427" mass="50133">MAANVVPMLYPKKSYLREDLITLMNSNASIVLRKKPNRWGHFPLAIRITKNRKSSYLYIGHYIDIKYWDKNKGQVKNSHENAARLNNLLLTKLAETNKRLLELQTDNKDYSAGQIKKELSICEKDSNFFELGDIHLEEIKANNRYGRYSVDKAYLGHIEKFLKCRKLSYKDLDELFLRRYMQYLRSTAKVSDRTIANHLVFIRLIFNRAIRQGLIDRKFYPFGRDKIVIRFPETGKVGLTREEVKKIENLKDLSKEEHHARNVWLFSFYLAGIRIADVLKMRWSDIYDNRIHYTMSKNSKLVSLQLPDKIHTILKDYITDKRAENDYIFPELKVANPESEKSLFDKTKRGNRVLNSYLSKVASKAGVKKKLSMHIARHSFGNIAGDKISIQMLQKLYRHSSVTTTIMYQSNFMNKDTDKALNRVLDF</sequence>
<dbReference type="InterPro" id="IPR011010">
    <property type="entry name" value="DNA_brk_join_enz"/>
</dbReference>
<keyword evidence="3 5" id="KW-0238">DNA-binding</keyword>
<dbReference type="InterPro" id="IPR044068">
    <property type="entry name" value="CB"/>
</dbReference>